<evidence type="ECO:0000256" key="1">
    <source>
        <dbReference type="ARBA" id="ARBA00009226"/>
    </source>
</evidence>
<keyword evidence="4 7" id="KW-0145">Chemotaxis</keyword>
<keyword evidence="6 7" id="KW-0472">Membrane</keyword>
<evidence type="ECO:0000313" key="9">
    <source>
        <dbReference type="EMBL" id="MCO6410804.1"/>
    </source>
</evidence>
<keyword evidence="9" id="KW-0282">Flagellum</keyword>
<reference evidence="9 10" key="1">
    <citation type="submission" date="2020-01" db="EMBL/GenBank/DDBJ databases">
        <title>Genomes of bacteria type strains.</title>
        <authorList>
            <person name="Chen J."/>
            <person name="Zhu S."/>
            <person name="Yang J."/>
        </authorList>
    </citation>
    <scope>NUCLEOTIDE SEQUENCE [LARGE SCALE GENOMIC DNA]</scope>
    <source>
        <strain evidence="9 10">DSM 16655</strain>
    </source>
</reference>
<dbReference type="PANTHER" id="PTHR43484">
    <property type="match status" value="1"/>
</dbReference>
<protein>
    <recommendedName>
        <fullName evidence="2 7">Flagellar motor switch protein FliN</fullName>
    </recommendedName>
</protein>
<evidence type="ECO:0000256" key="2">
    <source>
        <dbReference type="ARBA" id="ARBA00021897"/>
    </source>
</evidence>
<dbReference type="PRINTS" id="PR00956">
    <property type="entry name" value="FLGMOTORFLIN"/>
</dbReference>
<evidence type="ECO:0000313" key="10">
    <source>
        <dbReference type="Proteomes" id="UP001320715"/>
    </source>
</evidence>
<comment type="similarity">
    <text evidence="1 7">Belongs to the FliN/MopA/SpaO family.</text>
</comment>
<dbReference type="InterPro" id="IPR001172">
    <property type="entry name" value="FliN_T3SS_HrcQb"/>
</dbReference>
<dbReference type="EMBL" id="JAAAML010000004">
    <property type="protein sequence ID" value="MCO6410804.1"/>
    <property type="molecule type" value="Genomic_DNA"/>
</dbReference>
<keyword evidence="9" id="KW-0969">Cilium</keyword>
<dbReference type="SUPFAM" id="SSF101801">
    <property type="entry name" value="Surface presentation of antigens (SPOA)"/>
    <property type="match status" value="1"/>
</dbReference>
<dbReference type="Pfam" id="PF01052">
    <property type="entry name" value="FliMN_C"/>
    <property type="match status" value="1"/>
</dbReference>
<evidence type="ECO:0000259" key="8">
    <source>
        <dbReference type="Pfam" id="PF01052"/>
    </source>
</evidence>
<feature type="domain" description="Flagellar motor switch protein FliN-like C-terminal" evidence="8">
    <location>
        <begin position="155"/>
        <end position="227"/>
    </location>
</feature>
<sequence length="235" mass="23626">MAGEKALDGIDDLMAQDDSAIDEAVGDLRGVLKKDAGSEPGLTEESVDGMGGAAAFGSDFGADFEDDATADDPFNIGDSAADTSDFGAGLDTPGLDGGDFAGGADFGGDFGVPDLDGPAAAAAGNALVQDFGSAQSSNPGVKIGASGSTNRVDLVLGIPIDVQIILGSSRMAVSTLMNLSEGATIALDRKIGEPVDIMVNGKLIGRGEITVLETDDTKFAVKIIEVIGEPQKKSN</sequence>
<evidence type="ECO:0000256" key="7">
    <source>
        <dbReference type="RuleBase" id="RU362074"/>
    </source>
</evidence>
<dbReference type="Proteomes" id="UP001320715">
    <property type="component" value="Unassembled WGS sequence"/>
</dbReference>
<keyword evidence="5 7" id="KW-0283">Flagellar rotation</keyword>
<gene>
    <name evidence="9" type="primary">fliN</name>
    <name evidence="9" type="ORF">GTW23_21685</name>
</gene>
<organism evidence="9 10">
    <name type="scientific">Hoeflea alexandrii</name>
    <dbReference type="NCBI Taxonomy" id="288436"/>
    <lineage>
        <taxon>Bacteria</taxon>
        <taxon>Pseudomonadati</taxon>
        <taxon>Pseudomonadota</taxon>
        <taxon>Alphaproteobacteria</taxon>
        <taxon>Hyphomicrobiales</taxon>
        <taxon>Rhizobiaceae</taxon>
        <taxon>Hoeflea</taxon>
    </lineage>
</organism>
<dbReference type="InterPro" id="IPR012826">
    <property type="entry name" value="FliN"/>
</dbReference>
<accession>A0ABT1CX90</accession>
<dbReference type="InterPro" id="IPR051469">
    <property type="entry name" value="FliN/MopA/SpaO"/>
</dbReference>
<comment type="subcellular location">
    <subcellularLocation>
        <location evidence="7">Cell membrane</location>
        <topology evidence="7">Peripheral membrane protein</topology>
        <orientation evidence="7">Cytoplasmic side</orientation>
    </subcellularLocation>
    <subcellularLocation>
        <location evidence="7">Bacterial flagellum basal body</location>
    </subcellularLocation>
</comment>
<keyword evidence="3 7" id="KW-1003">Cell membrane</keyword>
<evidence type="ECO:0000256" key="3">
    <source>
        <dbReference type="ARBA" id="ARBA00022475"/>
    </source>
</evidence>
<dbReference type="InterPro" id="IPR001543">
    <property type="entry name" value="FliN-like_C"/>
</dbReference>
<dbReference type="InterPro" id="IPR036429">
    <property type="entry name" value="SpoA-like_sf"/>
</dbReference>
<keyword evidence="7" id="KW-0975">Bacterial flagellum</keyword>
<evidence type="ECO:0000256" key="5">
    <source>
        <dbReference type="ARBA" id="ARBA00022779"/>
    </source>
</evidence>
<keyword evidence="10" id="KW-1185">Reference proteome</keyword>
<proteinExistence type="inferred from homology"/>
<evidence type="ECO:0000256" key="4">
    <source>
        <dbReference type="ARBA" id="ARBA00022500"/>
    </source>
</evidence>
<dbReference type="RefSeq" id="WP_152010177.1">
    <property type="nucleotide sequence ID" value="NZ_CP159480.1"/>
</dbReference>
<comment type="function">
    <text evidence="7">FliN is one of three proteins (FliG, FliN, FliM) that form the rotor-mounted switch complex (C ring), located at the base of the basal body. This complex interacts with the CheY and CheZ chemotaxis proteins, in addition to contacting components of the motor that determine the direction of flagellar rotation.</text>
</comment>
<dbReference type="NCBIfam" id="TIGR02480">
    <property type="entry name" value="fliN"/>
    <property type="match status" value="1"/>
</dbReference>
<evidence type="ECO:0000256" key="6">
    <source>
        <dbReference type="ARBA" id="ARBA00023136"/>
    </source>
</evidence>
<comment type="caution">
    <text evidence="9">The sequence shown here is derived from an EMBL/GenBank/DDBJ whole genome shotgun (WGS) entry which is preliminary data.</text>
</comment>
<keyword evidence="9" id="KW-0966">Cell projection</keyword>
<dbReference type="PANTHER" id="PTHR43484:SF1">
    <property type="entry name" value="FLAGELLAR MOTOR SWITCH PROTEIN FLIN"/>
    <property type="match status" value="1"/>
</dbReference>
<dbReference type="Gene3D" id="2.30.330.10">
    <property type="entry name" value="SpoA-like"/>
    <property type="match status" value="1"/>
</dbReference>
<name>A0ABT1CX90_9HYPH</name>